<dbReference type="HAMAP" id="MF_00148">
    <property type="entry name" value="UDG"/>
    <property type="match status" value="1"/>
</dbReference>
<evidence type="ECO:0000256" key="5">
    <source>
        <dbReference type="ARBA" id="ARBA00018429"/>
    </source>
</evidence>
<dbReference type="GO" id="GO:0005737">
    <property type="term" value="C:cytoplasm"/>
    <property type="evidence" value="ECO:0007669"/>
    <property type="project" value="UniProtKB-SubCell"/>
</dbReference>
<dbReference type="Pfam" id="PF03167">
    <property type="entry name" value="UDG"/>
    <property type="match status" value="1"/>
</dbReference>
<comment type="similarity">
    <text evidence="3 9 11">Belongs to the uracil-DNA glycosylase (UDG) superfamily. UNG family.</text>
</comment>
<evidence type="ECO:0000256" key="3">
    <source>
        <dbReference type="ARBA" id="ARBA00008184"/>
    </source>
</evidence>
<gene>
    <name evidence="9" type="primary">ung</name>
    <name evidence="13" type="ORF">DP120_00645</name>
</gene>
<dbReference type="EMBL" id="QLZR01000001">
    <property type="protein sequence ID" value="RAZ80833.1"/>
    <property type="molecule type" value="Genomic_DNA"/>
</dbReference>
<dbReference type="InterPro" id="IPR002043">
    <property type="entry name" value="UDG_fam1"/>
</dbReference>
<comment type="function">
    <text evidence="2 9 11">Excises uracil residues from the DNA which can arise as a result of misincorporation of dUMP residues by DNA polymerase or due to deamination of cytosine.</text>
</comment>
<evidence type="ECO:0000256" key="7">
    <source>
        <dbReference type="ARBA" id="ARBA00022801"/>
    </source>
</evidence>
<dbReference type="NCBIfam" id="NF003588">
    <property type="entry name" value="PRK05254.1-1"/>
    <property type="match status" value="1"/>
</dbReference>
<evidence type="ECO:0000256" key="6">
    <source>
        <dbReference type="ARBA" id="ARBA00022763"/>
    </source>
</evidence>
<proteinExistence type="inferred from homology"/>
<keyword evidence="7 9" id="KW-0378">Hydrolase</keyword>
<dbReference type="FunFam" id="3.40.470.10:FF:000001">
    <property type="entry name" value="Uracil-DNA glycosylase"/>
    <property type="match status" value="1"/>
</dbReference>
<keyword evidence="8 9" id="KW-0234">DNA repair</keyword>
<evidence type="ECO:0000256" key="4">
    <source>
        <dbReference type="ARBA" id="ARBA00012030"/>
    </source>
</evidence>
<dbReference type="NCBIfam" id="TIGR00628">
    <property type="entry name" value="ung"/>
    <property type="match status" value="1"/>
</dbReference>
<dbReference type="RefSeq" id="WP_112221260.1">
    <property type="nucleotide sequence ID" value="NZ_CP196859.1"/>
</dbReference>
<dbReference type="Gene3D" id="3.40.470.10">
    <property type="entry name" value="Uracil-DNA glycosylase-like domain"/>
    <property type="match status" value="1"/>
</dbReference>
<dbReference type="PANTHER" id="PTHR11264:SF0">
    <property type="entry name" value="URACIL-DNA GLYCOSYLASE"/>
    <property type="match status" value="1"/>
</dbReference>
<accession>A0A365L617</accession>
<dbReference type="GO" id="GO:0097510">
    <property type="term" value="P:base-excision repair, AP site formation via deaminated base removal"/>
    <property type="evidence" value="ECO:0007669"/>
    <property type="project" value="TreeGrafter"/>
</dbReference>
<dbReference type="InterPro" id="IPR018085">
    <property type="entry name" value="Ura-DNA_Glyclase_AS"/>
</dbReference>
<dbReference type="CDD" id="cd10027">
    <property type="entry name" value="UDG-F1-like"/>
    <property type="match status" value="1"/>
</dbReference>
<dbReference type="InterPro" id="IPR036895">
    <property type="entry name" value="Uracil-DNA_glycosylase-like_sf"/>
</dbReference>
<evidence type="ECO:0000259" key="12">
    <source>
        <dbReference type="SMART" id="SM00986"/>
    </source>
</evidence>
<comment type="subcellular location">
    <subcellularLocation>
        <location evidence="9">Cytoplasm</location>
    </subcellularLocation>
</comment>
<keyword evidence="14" id="KW-1185">Reference proteome</keyword>
<feature type="active site" description="Proton acceptor" evidence="9 10">
    <location>
        <position position="66"/>
    </location>
</feature>
<evidence type="ECO:0000256" key="8">
    <source>
        <dbReference type="ARBA" id="ARBA00023204"/>
    </source>
</evidence>
<reference evidence="13 14" key="1">
    <citation type="submission" date="2018-06" db="EMBL/GenBank/DDBJ databases">
        <title>The draft genome sequences of strains SCU63 and S1.</title>
        <authorList>
            <person name="Gan L."/>
        </authorList>
    </citation>
    <scope>NUCLEOTIDE SEQUENCE [LARGE SCALE GENOMIC DNA]</scope>
    <source>
        <strain evidence="13 14">SCU63</strain>
    </source>
</reference>
<evidence type="ECO:0000256" key="10">
    <source>
        <dbReference type="PROSITE-ProRule" id="PRU10072"/>
    </source>
</evidence>
<keyword evidence="13" id="KW-0326">Glycosidase</keyword>
<name>A0A365L617_9BACL</name>
<dbReference type="NCBIfam" id="NF003591">
    <property type="entry name" value="PRK05254.1-4"/>
    <property type="match status" value="1"/>
</dbReference>
<dbReference type="EC" id="3.2.2.27" evidence="4 9"/>
<comment type="catalytic activity">
    <reaction evidence="1 9 11">
        <text>Hydrolyzes single-stranded DNA or mismatched double-stranded DNA and polynucleotides, releasing free uracil.</text>
        <dbReference type="EC" id="3.2.2.27"/>
    </reaction>
</comment>
<evidence type="ECO:0000256" key="9">
    <source>
        <dbReference type="HAMAP-Rule" id="MF_00148"/>
    </source>
</evidence>
<keyword evidence="6 9" id="KW-0227">DNA damage</keyword>
<sequence>MAKKILSNDWQDVVGEEFDKPYYTELREFLKEQYANETVYPPQDEIWSAFEHTAFKDVKVVILGQDPYHGQGQAHGLSFSVKPGVRIPPSLRNIFKELNDDIGCEQPSDGTLTKWADQGVMMLNTVLTVRKGDANSHRGKGWEEFTDEVIRKLSARKEPVIFVLWGKPAQTKKGLIDLERHDVIEAPHPSPFSAKKGFFGSKPFSKVNSLLQKRGEEPIDFCLD</sequence>
<feature type="domain" description="Uracil-DNA glycosylase-like" evidence="12">
    <location>
        <begin position="51"/>
        <end position="211"/>
    </location>
</feature>
<dbReference type="PROSITE" id="PS00130">
    <property type="entry name" value="U_DNA_GLYCOSYLASE"/>
    <property type="match status" value="1"/>
</dbReference>
<dbReference type="GO" id="GO:0004844">
    <property type="term" value="F:uracil DNA N-glycosylase activity"/>
    <property type="evidence" value="ECO:0007669"/>
    <property type="project" value="UniProtKB-UniRule"/>
</dbReference>
<evidence type="ECO:0000256" key="11">
    <source>
        <dbReference type="RuleBase" id="RU003780"/>
    </source>
</evidence>
<dbReference type="SMART" id="SM00986">
    <property type="entry name" value="UDG"/>
    <property type="match status" value="1"/>
</dbReference>
<dbReference type="SUPFAM" id="SSF52141">
    <property type="entry name" value="Uracil-DNA glycosylase-like"/>
    <property type="match status" value="1"/>
</dbReference>
<dbReference type="Proteomes" id="UP000251002">
    <property type="component" value="Unassembled WGS sequence"/>
</dbReference>
<evidence type="ECO:0000256" key="2">
    <source>
        <dbReference type="ARBA" id="ARBA00002631"/>
    </source>
</evidence>
<protein>
    <recommendedName>
        <fullName evidence="5 9">Uracil-DNA glycosylase</fullName>
        <shortName evidence="9">UDG</shortName>
        <ecNumber evidence="4 9">3.2.2.27</ecNumber>
    </recommendedName>
</protein>
<organism evidence="13 14">
    <name type="scientific">Planococcus halotolerans</name>
    <dbReference type="NCBI Taxonomy" id="2233542"/>
    <lineage>
        <taxon>Bacteria</taxon>
        <taxon>Bacillati</taxon>
        <taxon>Bacillota</taxon>
        <taxon>Bacilli</taxon>
        <taxon>Bacillales</taxon>
        <taxon>Caryophanaceae</taxon>
        <taxon>Planococcus</taxon>
    </lineage>
</organism>
<evidence type="ECO:0000256" key="1">
    <source>
        <dbReference type="ARBA" id="ARBA00001400"/>
    </source>
</evidence>
<dbReference type="NCBIfam" id="NF003589">
    <property type="entry name" value="PRK05254.1-2"/>
    <property type="match status" value="1"/>
</dbReference>
<comment type="caution">
    <text evidence="13">The sequence shown here is derived from an EMBL/GenBank/DDBJ whole genome shotgun (WGS) entry which is preliminary data.</text>
</comment>
<dbReference type="PANTHER" id="PTHR11264">
    <property type="entry name" value="URACIL-DNA GLYCOSYLASE"/>
    <property type="match status" value="1"/>
</dbReference>
<evidence type="ECO:0000313" key="14">
    <source>
        <dbReference type="Proteomes" id="UP000251002"/>
    </source>
</evidence>
<dbReference type="NCBIfam" id="NF003592">
    <property type="entry name" value="PRK05254.1-5"/>
    <property type="match status" value="1"/>
</dbReference>
<keyword evidence="9" id="KW-0963">Cytoplasm</keyword>
<dbReference type="InterPro" id="IPR005122">
    <property type="entry name" value="Uracil-DNA_glycosylase-like"/>
</dbReference>
<evidence type="ECO:0000313" key="13">
    <source>
        <dbReference type="EMBL" id="RAZ80833.1"/>
    </source>
</evidence>
<dbReference type="AlphaFoldDB" id="A0A365L617"/>
<dbReference type="SMART" id="SM00987">
    <property type="entry name" value="UreE_C"/>
    <property type="match status" value="1"/>
</dbReference>